<dbReference type="EMBL" id="FQUY01000013">
    <property type="protein sequence ID" value="SHF17053.1"/>
    <property type="molecule type" value="Genomic_DNA"/>
</dbReference>
<keyword evidence="1" id="KW-0812">Transmembrane</keyword>
<sequence length="271" mass="29013">MTLITVNGKDRRITIAKNNRKGMICALKKLPSSLLFLSAAVYLTAQADFDVITVFAVLICALCSAIALTHKSIWSLIGGIGLISISLTMQAVIKTTCLTCLKADLLILAGVICLSLVQRGKTKTPARVMALVMTVLMVAVAFIAVPISSMNTLTAAQDITAKLNPNKLDAEIEKIAEIKPVLLFSPKCPACKEVTEALAKLDPKGEKWQPVQSSGEAQEGVKYLKEKGYAGEVSYHRYAGGVPVLIIKQNGKITTIYGKENIIKAVTAPAK</sequence>
<organism evidence="2 3">
    <name type="scientific">Desulforamulus putei DSM 12395</name>
    <dbReference type="NCBI Taxonomy" id="1121429"/>
    <lineage>
        <taxon>Bacteria</taxon>
        <taxon>Bacillati</taxon>
        <taxon>Bacillota</taxon>
        <taxon>Clostridia</taxon>
        <taxon>Eubacteriales</taxon>
        <taxon>Peptococcaceae</taxon>
        <taxon>Desulforamulus</taxon>
    </lineage>
</organism>
<dbReference type="STRING" id="1121429.SAMN02745133_01994"/>
<evidence type="ECO:0000256" key="1">
    <source>
        <dbReference type="SAM" id="Phobius"/>
    </source>
</evidence>
<dbReference type="RefSeq" id="WP_159431830.1">
    <property type="nucleotide sequence ID" value="NZ_FQUY01000013.1"/>
</dbReference>
<dbReference type="Proteomes" id="UP000184148">
    <property type="component" value="Unassembled WGS sequence"/>
</dbReference>
<evidence type="ECO:0000313" key="3">
    <source>
        <dbReference type="Proteomes" id="UP000184148"/>
    </source>
</evidence>
<keyword evidence="3" id="KW-1185">Reference proteome</keyword>
<keyword evidence="1" id="KW-0472">Membrane</keyword>
<accession>A0A1M4ZG81</accession>
<feature type="transmembrane region" description="Helical" evidence="1">
    <location>
        <begin position="73"/>
        <end position="93"/>
    </location>
</feature>
<keyword evidence="1" id="KW-1133">Transmembrane helix</keyword>
<name>A0A1M4ZG81_9FIRM</name>
<evidence type="ECO:0000313" key="2">
    <source>
        <dbReference type="EMBL" id="SHF17053.1"/>
    </source>
</evidence>
<gene>
    <name evidence="2" type="ORF">SAMN02745133_01994</name>
</gene>
<reference evidence="3" key="1">
    <citation type="submission" date="2016-11" db="EMBL/GenBank/DDBJ databases">
        <authorList>
            <person name="Varghese N."/>
            <person name="Submissions S."/>
        </authorList>
    </citation>
    <scope>NUCLEOTIDE SEQUENCE [LARGE SCALE GENOMIC DNA]</scope>
    <source>
        <strain evidence="3">DSM 12395</strain>
    </source>
</reference>
<evidence type="ECO:0008006" key="4">
    <source>
        <dbReference type="Google" id="ProtNLM"/>
    </source>
</evidence>
<feature type="transmembrane region" description="Helical" evidence="1">
    <location>
        <begin position="51"/>
        <end position="68"/>
    </location>
</feature>
<feature type="transmembrane region" description="Helical" evidence="1">
    <location>
        <begin position="129"/>
        <end position="147"/>
    </location>
</feature>
<dbReference type="AlphaFoldDB" id="A0A1M4ZG81"/>
<dbReference type="OrthoDB" id="1727311at2"/>
<protein>
    <recommendedName>
        <fullName evidence="4">Thioredoxin</fullName>
    </recommendedName>
</protein>
<proteinExistence type="predicted"/>